<dbReference type="EMBL" id="MT630991">
    <property type="protein sequence ID" value="QNO44624.1"/>
    <property type="molecule type" value="Genomic_DNA"/>
</dbReference>
<accession>A0A7G9YE62</accession>
<sequence>MKRENVLLVRVDDHVYDRVEEIVDDSRDLGMTKSECIYTILKAFFGVNNPPKDFEKIRELTIKMRKGLF</sequence>
<organism evidence="3">
    <name type="scientific">Candidatus Methanogaster sp. ANME-2c ERB4</name>
    <dbReference type="NCBI Taxonomy" id="2759911"/>
    <lineage>
        <taxon>Archaea</taxon>
        <taxon>Methanobacteriati</taxon>
        <taxon>Methanobacteriota</taxon>
        <taxon>Stenosarchaea group</taxon>
        <taxon>Methanomicrobia</taxon>
        <taxon>Methanosarcinales</taxon>
        <taxon>ANME-2 cluster</taxon>
        <taxon>Candidatus Methanogasteraceae</taxon>
        <taxon>Candidatus Methanogaster</taxon>
    </lineage>
</organism>
<name>A0A7G9YE62_9EURY</name>
<evidence type="ECO:0000313" key="2">
    <source>
        <dbReference type="EMBL" id="QNO44935.1"/>
    </source>
</evidence>
<dbReference type="AlphaFoldDB" id="A0A7G9YE62"/>
<gene>
    <name evidence="1" type="ORF">ALDOFIIM_00003</name>
    <name evidence="2" type="ORF">DMHHAFJO_00006</name>
    <name evidence="3" type="ORF">FKGNILIC_00003</name>
</gene>
<evidence type="ECO:0000313" key="1">
    <source>
        <dbReference type="EMBL" id="QNO44624.1"/>
    </source>
</evidence>
<protein>
    <recommendedName>
        <fullName evidence="4">Ribbon-helix-helix protein CopG domain-containing protein</fullName>
    </recommendedName>
</protein>
<proteinExistence type="predicted"/>
<evidence type="ECO:0008006" key="4">
    <source>
        <dbReference type="Google" id="ProtNLM"/>
    </source>
</evidence>
<reference evidence="3" key="1">
    <citation type="submission" date="2020-06" db="EMBL/GenBank/DDBJ databases">
        <title>Unique genomic features of the anaerobic methanotrophic archaea.</title>
        <authorList>
            <person name="Chadwick G.L."/>
            <person name="Skennerton C.T."/>
            <person name="Laso-Perez R."/>
            <person name="Leu A.O."/>
            <person name="Speth D.R."/>
            <person name="Yu H."/>
            <person name="Morgan-Lang C."/>
            <person name="Hatzenpichler R."/>
            <person name="Goudeau D."/>
            <person name="Malmstrom R."/>
            <person name="Brazelton W.J."/>
            <person name="Woyke T."/>
            <person name="Hallam S.J."/>
            <person name="Tyson G.W."/>
            <person name="Wegener G."/>
            <person name="Boetius A."/>
            <person name="Orphan V."/>
        </authorList>
    </citation>
    <scope>NUCLEOTIDE SEQUENCE</scope>
</reference>
<dbReference type="EMBL" id="MT631184">
    <property type="protein sequence ID" value="QNO46296.1"/>
    <property type="molecule type" value="Genomic_DNA"/>
</dbReference>
<dbReference type="EMBL" id="MT631043">
    <property type="protein sequence ID" value="QNO44935.1"/>
    <property type="molecule type" value="Genomic_DNA"/>
</dbReference>
<evidence type="ECO:0000313" key="3">
    <source>
        <dbReference type="EMBL" id="QNO46296.1"/>
    </source>
</evidence>